<dbReference type="Proteomes" id="UP001057498">
    <property type="component" value="Chromosome"/>
</dbReference>
<dbReference type="InterPro" id="IPR043726">
    <property type="entry name" value="LiaI-LiaF-like_TM1"/>
</dbReference>
<proteinExistence type="predicted"/>
<reference evidence="3" key="1">
    <citation type="submission" date="2022-04" db="EMBL/GenBank/DDBJ databases">
        <title>Whole genome sequence of Sphaerotilus sp. FB-5.</title>
        <authorList>
            <person name="Takeda M."/>
            <person name="Narihara S."/>
            <person name="Akimoto M."/>
            <person name="Akimoto R."/>
            <person name="Nishiyashiki S."/>
            <person name="Murakami T."/>
        </authorList>
    </citation>
    <scope>NUCLEOTIDE SEQUENCE</scope>
    <source>
        <strain evidence="3">FB-5</strain>
    </source>
</reference>
<protein>
    <recommendedName>
        <fullName evidence="2">LiaI-LiaF-like transmembrane region domain-containing protein</fullName>
    </recommendedName>
</protein>
<evidence type="ECO:0000313" key="4">
    <source>
        <dbReference type="Proteomes" id="UP001057498"/>
    </source>
</evidence>
<feature type="domain" description="LiaI-LiaF-like transmembrane region" evidence="2">
    <location>
        <begin position="7"/>
        <end position="50"/>
    </location>
</feature>
<organism evidence="3 4">
    <name type="scientific">Sphaerotilus microaerophilus</name>
    <dbReference type="NCBI Taxonomy" id="2914710"/>
    <lineage>
        <taxon>Bacteria</taxon>
        <taxon>Pseudomonadati</taxon>
        <taxon>Pseudomonadota</taxon>
        <taxon>Betaproteobacteria</taxon>
        <taxon>Burkholderiales</taxon>
        <taxon>Sphaerotilaceae</taxon>
        <taxon>Sphaerotilus</taxon>
    </lineage>
</organism>
<dbReference type="RefSeq" id="WP_251972303.1">
    <property type="nucleotide sequence ID" value="NZ_AP025730.1"/>
</dbReference>
<feature type="transmembrane region" description="Helical" evidence="1">
    <location>
        <begin position="33"/>
        <end position="51"/>
    </location>
</feature>
<evidence type="ECO:0000313" key="3">
    <source>
        <dbReference type="EMBL" id="BDI04158.1"/>
    </source>
</evidence>
<feature type="transmembrane region" description="Helical" evidence="1">
    <location>
        <begin position="7"/>
        <end position="27"/>
    </location>
</feature>
<evidence type="ECO:0000259" key="2">
    <source>
        <dbReference type="Pfam" id="PF18917"/>
    </source>
</evidence>
<keyword evidence="4" id="KW-1185">Reference proteome</keyword>
<gene>
    <name evidence="3" type="ORF">CATMQ487_11280</name>
</gene>
<keyword evidence="1" id="KW-0812">Transmembrane</keyword>
<keyword evidence="1" id="KW-0472">Membrane</keyword>
<evidence type="ECO:0000256" key="1">
    <source>
        <dbReference type="SAM" id="Phobius"/>
    </source>
</evidence>
<dbReference type="Pfam" id="PF18917">
    <property type="entry name" value="LiaI-LiaF-like_TM1"/>
    <property type="match status" value="1"/>
</dbReference>
<sequence length="54" mass="6088">MRGRSLLAPLILIGLGSLFLLQNLGWLPNLGPLLARWWPLILIVVGVSMLLRRR</sequence>
<dbReference type="EMBL" id="AP025730">
    <property type="protein sequence ID" value="BDI04158.1"/>
    <property type="molecule type" value="Genomic_DNA"/>
</dbReference>
<name>A0ABN6PJY6_9BURK</name>
<keyword evidence="1" id="KW-1133">Transmembrane helix</keyword>
<accession>A0ABN6PJY6</accession>